<reference evidence="1 2" key="2">
    <citation type="journal article" date="2012" name="Proc. Natl. Acad. Sci. U.S.A.">
        <title>Antigenic diversity is generated by distinct evolutionary mechanisms in African trypanosome species.</title>
        <authorList>
            <person name="Jackson A.P."/>
            <person name="Berry A."/>
            <person name="Aslett M."/>
            <person name="Allison H.C."/>
            <person name="Burton P."/>
            <person name="Vavrova-Anderson J."/>
            <person name="Brown R."/>
            <person name="Browne H."/>
            <person name="Corton N."/>
            <person name="Hauser H."/>
            <person name="Gamble J."/>
            <person name="Gilderthorp R."/>
            <person name="Marcello L."/>
            <person name="McQuillan J."/>
            <person name="Otto T.D."/>
            <person name="Quail M.A."/>
            <person name="Sanders M.J."/>
            <person name="van Tonder A."/>
            <person name="Ginger M.L."/>
            <person name="Field M.C."/>
            <person name="Barry J.D."/>
            <person name="Hertz-Fowler C."/>
            <person name="Berriman M."/>
        </authorList>
    </citation>
    <scope>NUCLEOTIDE SEQUENCE [LARGE SCALE GENOMIC DNA]</scope>
    <source>
        <strain evidence="1 2">IL3000</strain>
    </source>
</reference>
<accession>F9W5Z3</accession>
<evidence type="ECO:0000313" key="1">
    <source>
        <dbReference type="EMBL" id="CCD12596.1"/>
    </source>
</evidence>
<gene>
    <name evidence="1" type="ORF">TCIL3000_0_34620</name>
</gene>
<name>F9W5Z3_TRYCI</name>
<sequence length="122" mass="13310">MVGPTITTTRSSCIRCPSLMSMAAVALLTATTWEGSHTRATVHTDNSVSNWHYRKAAGTTCSTAYPYTSSMRRGLSPLVDAARCQAEGVWLYHQALLSNTTTGQPIITTTTTTNRRCRPHAY</sequence>
<keyword evidence="2" id="KW-1185">Reference proteome</keyword>
<dbReference type="AlphaFoldDB" id="F9W5Z3"/>
<comment type="caution">
    <text evidence="1">The sequence shown here is derived from an EMBL/GenBank/DDBJ whole genome shotgun (WGS) entry which is preliminary data.</text>
</comment>
<proteinExistence type="predicted"/>
<evidence type="ECO:0000313" key="2">
    <source>
        <dbReference type="Proteomes" id="UP000000702"/>
    </source>
</evidence>
<dbReference type="Proteomes" id="UP000000702">
    <property type="component" value="Unassembled WGS sequence"/>
</dbReference>
<dbReference type="EMBL" id="CAEQ01000803">
    <property type="protein sequence ID" value="CCD12596.1"/>
    <property type="molecule type" value="Genomic_DNA"/>
</dbReference>
<protein>
    <submittedName>
        <fullName evidence="1">Uncharacterized protein</fullName>
    </submittedName>
</protein>
<reference evidence="2" key="1">
    <citation type="submission" date="2011-07" db="EMBL/GenBank/DDBJ databases">
        <title>Divergent evolution of antigenic variation in African trypanosomes.</title>
        <authorList>
            <person name="Jackson A.P."/>
            <person name="Berry A."/>
            <person name="Allison H.C."/>
            <person name="Burton P."/>
            <person name="Anderson J."/>
            <person name="Aslett M."/>
            <person name="Brown R."/>
            <person name="Corton N."/>
            <person name="Harris D."/>
            <person name="Hauser H."/>
            <person name="Gamble J."/>
            <person name="Gilderthorp R."/>
            <person name="McQuillan J."/>
            <person name="Quail M.A."/>
            <person name="Sanders M."/>
            <person name="Van Tonder A."/>
            <person name="Ginger M.L."/>
            <person name="Donelson J.E."/>
            <person name="Field M.C."/>
            <person name="Barry J.D."/>
            <person name="Berriman M."/>
            <person name="Hertz-Fowler C."/>
        </authorList>
    </citation>
    <scope>NUCLEOTIDE SEQUENCE [LARGE SCALE GENOMIC DNA]</scope>
    <source>
        <strain evidence="2">IL3000</strain>
    </source>
</reference>
<organism evidence="1 2">
    <name type="scientific">Trypanosoma congolense (strain IL3000)</name>
    <dbReference type="NCBI Taxonomy" id="1068625"/>
    <lineage>
        <taxon>Eukaryota</taxon>
        <taxon>Discoba</taxon>
        <taxon>Euglenozoa</taxon>
        <taxon>Kinetoplastea</taxon>
        <taxon>Metakinetoplastina</taxon>
        <taxon>Trypanosomatida</taxon>
        <taxon>Trypanosomatidae</taxon>
        <taxon>Trypanosoma</taxon>
        <taxon>Nannomonas</taxon>
    </lineage>
</organism>